<comment type="catalytic activity">
    <reaction evidence="19 20">
        <text>a quinol + 2 Fe(III)-[cytochrome c](out) = a quinone + 2 Fe(II)-[cytochrome c](out) + 2 H(+)(out)</text>
        <dbReference type="Rhea" id="RHEA:11484"/>
        <dbReference type="Rhea" id="RHEA-COMP:10350"/>
        <dbReference type="Rhea" id="RHEA-COMP:14399"/>
        <dbReference type="ChEBI" id="CHEBI:15378"/>
        <dbReference type="ChEBI" id="CHEBI:24646"/>
        <dbReference type="ChEBI" id="CHEBI:29033"/>
        <dbReference type="ChEBI" id="CHEBI:29034"/>
        <dbReference type="ChEBI" id="CHEBI:132124"/>
        <dbReference type="EC" id="7.1.1.8"/>
    </reaction>
</comment>
<comment type="similarity">
    <text evidence="3">Belongs to the Rieske iron-sulfur protein family.</text>
</comment>
<evidence type="ECO:0000256" key="9">
    <source>
        <dbReference type="ARBA" id="ARBA00022692"/>
    </source>
</evidence>
<dbReference type="PANTHER" id="PTHR10134">
    <property type="entry name" value="CYTOCHROME B-C1 COMPLEX SUBUNIT RIESKE, MITOCHONDRIAL"/>
    <property type="match status" value="1"/>
</dbReference>
<keyword evidence="9 20" id="KW-0812">Transmembrane</keyword>
<dbReference type="InterPro" id="IPR005805">
    <property type="entry name" value="Rieske_Fe-S_prot_C"/>
</dbReference>
<comment type="miscellaneous">
    <text evidence="20">The Rieske protein is a high potential 2Fe-2S protein.</text>
</comment>
<evidence type="ECO:0000256" key="7">
    <source>
        <dbReference type="ARBA" id="ARBA00022448"/>
    </source>
</evidence>
<dbReference type="PROSITE" id="PS51296">
    <property type="entry name" value="RIESKE"/>
    <property type="match status" value="1"/>
</dbReference>
<comment type="cofactor">
    <cofactor evidence="20">
        <name>[2Fe-2S] cluster</name>
        <dbReference type="ChEBI" id="CHEBI:190135"/>
    </cofactor>
    <text evidence="20">Binds 1 [2Fe-2S] cluster per subunit.</text>
</comment>
<evidence type="ECO:0000313" key="23">
    <source>
        <dbReference type="EMBL" id="MBW6400161.1"/>
    </source>
</evidence>
<feature type="domain" description="Rieske" evidence="22">
    <location>
        <begin position="83"/>
        <end position="179"/>
    </location>
</feature>
<keyword evidence="16" id="KW-0411">Iron-sulfur</keyword>
<dbReference type="Gene3D" id="1.20.5.510">
    <property type="entry name" value="Single helix bin"/>
    <property type="match status" value="1"/>
</dbReference>
<evidence type="ECO:0000256" key="1">
    <source>
        <dbReference type="ARBA" id="ARBA00002444"/>
    </source>
</evidence>
<dbReference type="Pfam" id="PF00355">
    <property type="entry name" value="Rieske"/>
    <property type="match status" value="1"/>
</dbReference>
<dbReference type="InterPro" id="IPR014349">
    <property type="entry name" value="Rieske_Fe-S_prot"/>
</dbReference>
<keyword evidence="12" id="KW-1278">Translocase</keyword>
<evidence type="ECO:0000259" key="22">
    <source>
        <dbReference type="PROSITE" id="PS51296"/>
    </source>
</evidence>
<comment type="subunit">
    <text evidence="4 21">The main subunits of complex b-c1 are: cytochrome b, cytochrome c1 and the Rieske protein.</text>
</comment>
<dbReference type="PRINTS" id="PR00162">
    <property type="entry name" value="RIESKE"/>
</dbReference>
<keyword evidence="8" id="KW-1003">Cell membrane</keyword>
<evidence type="ECO:0000313" key="24">
    <source>
        <dbReference type="Proteomes" id="UP001196565"/>
    </source>
</evidence>
<evidence type="ECO:0000256" key="19">
    <source>
        <dbReference type="ARBA" id="ARBA00029351"/>
    </source>
</evidence>
<sequence length="181" mass="19252">MADSGEATASGGTPRRDFLNLVTASFAAVGVGAIAWPFINSMQPARDVLALASTDVDLAPIAVGQAVTVMWRGKPIFVRSRTAQEIEAARAVPLNDLKDPQTDQARIQRDPWLVVIGICTHLGCVPLGQKPTDPRGPYGGWFCPCHGSAYDTSGRIRQGPAPLNLAVPPYAFTSDTKIRIG</sequence>
<keyword evidence="13 20" id="KW-0249">Electron transport</keyword>
<evidence type="ECO:0000256" key="20">
    <source>
        <dbReference type="RuleBase" id="RU004494"/>
    </source>
</evidence>
<evidence type="ECO:0000256" key="13">
    <source>
        <dbReference type="ARBA" id="ARBA00022982"/>
    </source>
</evidence>
<dbReference type="InterPro" id="IPR036922">
    <property type="entry name" value="Rieske_2Fe-2S_sf"/>
</dbReference>
<dbReference type="InterPro" id="IPR019470">
    <property type="entry name" value="Ubiq_cytC_Rdtase_Fe-S_su_TAT"/>
</dbReference>
<keyword evidence="14 20" id="KW-1133">Transmembrane helix</keyword>
<evidence type="ECO:0000256" key="15">
    <source>
        <dbReference type="ARBA" id="ARBA00023004"/>
    </source>
</evidence>
<keyword evidence="10" id="KW-0001">2Fe-2S</keyword>
<evidence type="ECO:0000256" key="16">
    <source>
        <dbReference type="ARBA" id="ARBA00023014"/>
    </source>
</evidence>
<keyword evidence="24" id="KW-1185">Reference proteome</keyword>
<evidence type="ECO:0000256" key="6">
    <source>
        <dbReference type="ARBA" id="ARBA00019816"/>
    </source>
</evidence>
<dbReference type="SUPFAM" id="SSF50022">
    <property type="entry name" value="ISP domain"/>
    <property type="match status" value="1"/>
</dbReference>
<evidence type="ECO:0000256" key="18">
    <source>
        <dbReference type="ARBA" id="ARBA00023157"/>
    </source>
</evidence>
<dbReference type="EC" id="7.1.1.8" evidence="5 20"/>
<dbReference type="InterPro" id="IPR017941">
    <property type="entry name" value="Rieske_2Fe-2S"/>
</dbReference>
<dbReference type="NCBIfam" id="TIGR01416">
    <property type="entry name" value="Rieske_proteo"/>
    <property type="match status" value="1"/>
</dbReference>
<dbReference type="CDD" id="cd03470">
    <property type="entry name" value="Rieske_cytochrome_bc1"/>
    <property type="match status" value="1"/>
</dbReference>
<evidence type="ECO:0000256" key="14">
    <source>
        <dbReference type="ARBA" id="ARBA00022989"/>
    </source>
</evidence>
<dbReference type="InterPro" id="IPR006317">
    <property type="entry name" value="Ubiquinol_cyt_c_Rdtase_Fe-S-su"/>
</dbReference>
<dbReference type="InterPro" id="IPR006311">
    <property type="entry name" value="TAT_signal"/>
</dbReference>
<dbReference type="RefSeq" id="WP_219764767.1">
    <property type="nucleotide sequence ID" value="NZ_JAHYBZ010000007.1"/>
</dbReference>
<evidence type="ECO:0000256" key="3">
    <source>
        <dbReference type="ARBA" id="ARBA00010651"/>
    </source>
</evidence>
<accession>A0ABS7ACY3</accession>
<evidence type="ECO:0000256" key="4">
    <source>
        <dbReference type="ARBA" id="ARBA00011649"/>
    </source>
</evidence>
<dbReference type="Proteomes" id="UP001196565">
    <property type="component" value="Unassembled WGS sequence"/>
</dbReference>
<dbReference type="EMBL" id="JAHYBZ010000007">
    <property type="protein sequence ID" value="MBW6400161.1"/>
    <property type="molecule type" value="Genomic_DNA"/>
</dbReference>
<evidence type="ECO:0000256" key="5">
    <source>
        <dbReference type="ARBA" id="ARBA00012951"/>
    </source>
</evidence>
<organism evidence="23 24">
    <name type="scientific">Roseomonas alba</name>
    <dbReference type="NCBI Taxonomy" id="2846776"/>
    <lineage>
        <taxon>Bacteria</taxon>
        <taxon>Pseudomonadati</taxon>
        <taxon>Pseudomonadota</taxon>
        <taxon>Alphaproteobacteria</taxon>
        <taxon>Acetobacterales</taxon>
        <taxon>Roseomonadaceae</taxon>
        <taxon>Roseomonas</taxon>
    </lineage>
</organism>
<gene>
    <name evidence="23" type="primary">petA</name>
    <name evidence="23" type="ORF">KPL78_20040</name>
</gene>
<keyword evidence="7 20" id="KW-0813">Transport</keyword>
<proteinExistence type="inferred from homology"/>
<reference evidence="23 24" key="1">
    <citation type="submission" date="2021-07" db="EMBL/GenBank/DDBJ databases">
        <authorList>
            <person name="So Y."/>
        </authorList>
    </citation>
    <scope>NUCLEOTIDE SEQUENCE [LARGE SCALE GENOMIC DNA]</scope>
    <source>
        <strain evidence="23 24">HJA6</strain>
    </source>
</reference>
<evidence type="ECO:0000256" key="10">
    <source>
        <dbReference type="ARBA" id="ARBA00022714"/>
    </source>
</evidence>
<dbReference type="Pfam" id="PF10399">
    <property type="entry name" value="UCR_Fe-S_N"/>
    <property type="match status" value="1"/>
</dbReference>
<evidence type="ECO:0000256" key="12">
    <source>
        <dbReference type="ARBA" id="ARBA00022967"/>
    </source>
</evidence>
<feature type="transmembrane region" description="Helical" evidence="20">
    <location>
        <begin position="18"/>
        <end position="39"/>
    </location>
</feature>
<evidence type="ECO:0000256" key="2">
    <source>
        <dbReference type="ARBA" id="ARBA00004162"/>
    </source>
</evidence>
<evidence type="ECO:0000256" key="8">
    <source>
        <dbReference type="ARBA" id="ARBA00022475"/>
    </source>
</evidence>
<protein>
    <recommendedName>
        <fullName evidence="6 20">Ubiquinol-cytochrome c reductase iron-sulfur subunit</fullName>
        <ecNumber evidence="5 20">7.1.1.8</ecNumber>
    </recommendedName>
</protein>
<evidence type="ECO:0000256" key="17">
    <source>
        <dbReference type="ARBA" id="ARBA00023136"/>
    </source>
</evidence>
<keyword evidence="17 20" id="KW-0472">Membrane</keyword>
<comment type="function">
    <text evidence="1">Component of the ubiquinol-cytochrome c reductase complex (complex III or cytochrome b-c1 complex), which is a respiratory chain that generates an electrochemical potential coupled to ATP synthesis.</text>
</comment>
<keyword evidence="11" id="KW-0479">Metal-binding</keyword>
<keyword evidence="18" id="KW-1015">Disulfide bond</keyword>
<comment type="subcellular location">
    <subcellularLocation>
        <location evidence="2">Cell membrane</location>
        <topology evidence="2">Single-pass membrane protein</topology>
    </subcellularLocation>
</comment>
<dbReference type="Gene3D" id="2.102.10.10">
    <property type="entry name" value="Rieske [2Fe-2S] iron-sulphur domain"/>
    <property type="match status" value="1"/>
</dbReference>
<evidence type="ECO:0000256" key="21">
    <source>
        <dbReference type="RuleBase" id="RU004497"/>
    </source>
</evidence>
<keyword evidence="15" id="KW-0408">Iron</keyword>
<evidence type="ECO:0000256" key="11">
    <source>
        <dbReference type="ARBA" id="ARBA00022723"/>
    </source>
</evidence>
<dbReference type="PROSITE" id="PS51318">
    <property type="entry name" value="TAT"/>
    <property type="match status" value="1"/>
</dbReference>
<name>A0ABS7ACY3_9PROT</name>
<comment type="caution">
    <text evidence="23">The sequence shown here is derived from an EMBL/GenBank/DDBJ whole genome shotgun (WGS) entry which is preliminary data.</text>
</comment>